<name>A0A2K3MYT2_TRIPR</name>
<dbReference type="SUPFAM" id="SSF81296">
    <property type="entry name" value="E set domains"/>
    <property type="match status" value="1"/>
</dbReference>
<dbReference type="EMBL" id="ASHM01013990">
    <property type="protein sequence ID" value="PNX95947.1"/>
    <property type="molecule type" value="Genomic_DNA"/>
</dbReference>
<gene>
    <name evidence="5" type="ORF">L195_g019147</name>
</gene>
<evidence type="ECO:0008006" key="7">
    <source>
        <dbReference type="Google" id="ProtNLM"/>
    </source>
</evidence>
<reference evidence="5 6" key="2">
    <citation type="journal article" date="2017" name="Front. Plant Sci.">
        <title>Gene Classification and Mining of Molecular Markers Useful in Red Clover (Trifolium pratense) Breeding.</title>
        <authorList>
            <person name="Istvanek J."/>
            <person name="Dluhosova J."/>
            <person name="Dluhos P."/>
            <person name="Patkova L."/>
            <person name="Nedelnik J."/>
            <person name="Repkova J."/>
        </authorList>
    </citation>
    <scope>NUCLEOTIDE SEQUENCE [LARGE SCALE GENOMIC DNA]</scope>
    <source>
        <strain evidence="6">cv. Tatra</strain>
        <tissue evidence="5">Young leaves</tissue>
    </source>
</reference>
<evidence type="ECO:0000259" key="4">
    <source>
        <dbReference type="Pfam" id="PF09118"/>
    </source>
</evidence>
<comment type="caution">
    <text evidence="5">The sequence shown here is derived from an EMBL/GenBank/DDBJ whole genome shotgun (WGS) entry which is preliminary data.</text>
</comment>
<feature type="domain" description="Glyoxal oxidase N-terminal" evidence="3">
    <location>
        <begin position="76"/>
        <end position="472"/>
    </location>
</feature>
<evidence type="ECO:0000313" key="6">
    <source>
        <dbReference type="Proteomes" id="UP000236291"/>
    </source>
</evidence>
<evidence type="ECO:0000256" key="1">
    <source>
        <dbReference type="ARBA" id="ARBA00022729"/>
    </source>
</evidence>
<dbReference type="SUPFAM" id="SSF50965">
    <property type="entry name" value="Galactose oxidase, central domain"/>
    <property type="match status" value="1"/>
</dbReference>
<dbReference type="InterPro" id="IPR011043">
    <property type="entry name" value="Gal_Oxase/kelch_b-propeller"/>
</dbReference>
<accession>A0A2K3MYT2</accession>
<keyword evidence="2" id="KW-0472">Membrane</keyword>
<dbReference type="Pfam" id="PF09118">
    <property type="entry name" value="GO-like_E_set"/>
    <property type="match status" value="1"/>
</dbReference>
<dbReference type="AlphaFoldDB" id="A0A2K3MYT2"/>
<dbReference type="InterPro" id="IPR014756">
    <property type="entry name" value="Ig_E-set"/>
</dbReference>
<protein>
    <recommendedName>
        <fullName evidence="7">Galactose oxidase</fullName>
    </recommendedName>
</protein>
<keyword evidence="2" id="KW-1133">Transmembrane helix</keyword>
<dbReference type="PANTHER" id="PTHR32208:SF57">
    <property type="entry name" value="F14L17.20 PROTEIN"/>
    <property type="match status" value="1"/>
</dbReference>
<dbReference type="InterPro" id="IPR013783">
    <property type="entry name" value="Ig-like_fold"/>
</dbReference>
<proteinExistence type="predicted"/>
<dbReference type="Gene3D" id="2.130.10.80">
    <property type="entry name" value="Galactose oxidase/kelch, beta-propeller"/>
    <property type="match status" value="1"/>
</dbReference>
<keyword evidence="2" id="KW-0812">Transmembrane</keyword>
<sequence length="606" mass="67754">MAFKIKNPHSFFHHHHFISTTTIIIFIIIIIILNNSHQTTASRLITQQQPIANLITDSNTLGQWVQLKKSIGISAMHMQVMKDNKVVIFDRTDFGPSNISLPNHRCRFNPRDQALKLDCTAHSVLYDISSNTLRPLTLQTDAWCSSGSVSPTGTLIQTGGYNDGYNKLRTFNPCPESNNCDWEELHQNLSSSRWYASNQILPNGRIIVVGGRSAFSYEFFPKNFNDASHYFFRFLQITRDSNPGEENNLYPFLHLLPDGNLFIFANRRSILFDYDRNRVIREFPIIPGEEKRNYPSTGSSVMLPLNLTGKNSTSLIEVEIMVCGGAYPGAYDFANKKKVFLEASSSCGRLKVSDSEPEWVMEIMPIPRVMPDMILLPTGNLIILNGATNGTAGWENAVNPVLCPVLYRPNLPDPFLRFQLLAPASTPRLYHSSAVLLPDGRILVGGSNPHKLYDFRATYPTELSLDAYYPDYLGPEFVTLRPNIIAVEVVKNTALYGSLFSVSFSLRKKSDFNGIRISMVAPSFTTHSFAMNQRVLFLEITGIEVVAVGQNSGEFGLENSTEEVASSIYKATVRGPPSFNVAPPGYYMLYVVHAGVPSVATWVHVD</sequence>
<dbReference type="PANTHER" id="PTHR32208">
    <property type="entry name" value="SECRETED PROTEIN-RELATED"/>
    <property type="match status" value="1"/>
</dbReference>
<dbReference type="InterPro" id="IPR015202">
    <property type="entry name" value="GO-like_E_set"/>
</dbReference>
<dbReference type="Proteomes" id="UP000236291">
    <property type="component" value="Unassembled WGS sequence"/>
</dbReference>
<evidence type="ECO:0000256" key="2">
    <source>
        <dbReference type="SAM" id="Phobius"/>
    </source>
</evidence>
<feature type="domain" description="Galactose oxidase-like Early set" evidence="4">
    <location>
        <begin position="481"/>
        <end position="605"/>
    </location>
</feature>
<dbReference type="InterPro" id="IPR037293">
    <property type="entry name" value="Gal_Oxidase_central_sf"/>
</dbReference>
<feature type="transmembrane region" description="Helical" evidence="2">
    <location>
        <begin position="12"/>
        <end position="33"/>
    </location>
</feature>
<dbReference type="Pfam" id="PF07250">
    <property type="entry name" value="Glyoxal_oxid_N"/>
    <property type="match status" value="1"/>
</dbReference>
<dbReference type="CDD" id="cd02851">
    <property type="entry name" value="E_set_GO_C"/>
    <property type="match status" value="1"/>
</dbReference>
<dbReference type="STRING" id="57577.A0A2K3MYT2"/>
<keyword evidence="1" id="KW-0732">Signal</keyword>
<organism evidence="5 6">
    <name type="scientific">Trifolium pratense</name>
    <name type="common">Red clover</name>
    <dbReference type="NCBI Taxonomy" id="57577"/>
    <lineage>
        <taxon>Eukaryota</taxon>
        <taxon>Viridiplantae</taxon>
        <taxon>Streptophyta</taxon>
        <taxon>Embryophyta</taxon>
        <taxon>Tracheophyta</taxon>
        <taxon>Spermatophyta</taxon>
        <taxon>Magnoliopsida</taxon>
        <taxon>eudicotyledons</taxon>
        <taxon>Gunneridae</taxon>
        <taxon>Pentapetalae</taxon>
        <taxon>rosids</taxon>
        <taxon>fabids</taxon>
        <taxon>Fabales</taxon>
        <taxon>Fabaceae</taxon>
        <taxon>Papilionoideae</taxon>
        <taxon>50 kb inversion clade</taxon>
        <taxon>NPAAA clade</taxon>
        <taxon>Hologalegina</taxon>
        <taxon>IRL clade</taxon>
        <taxon>Trifolieae</taxon>
        <taxon>Trifolium</taxon>
    </lineage>
</organism>
<evidence type="ECO:0000259" key="3">
    <source>
        <dbReference type="Pfam" id="PF07250"/>
    </source>
</evidence>
<reference evidence="5 6" key="1">
    <citation type="journal article" date="2014" name="Am. J. Bot.">
        <title>Genome assembly and annotation for red clover (Trifolium pratense; Fabaceae).</title>
        <authorList>
            <person name="Istvanek J."/>
            <person name="Jaros M."/>
            <person name="Krenek A."/>
            <person name="Repkova J."/>
        </authorList>
    </citation>
    <scope>NUCLEOTIDE SEQUENCE [LARGE SCALE GENOMIC DNA]</scope>
    <source>
        <strain evidence="6">cv. Tatra</strain>
        <tissue evidence="5">Young leaves</tissue>
    </source>
</reference>
<evidence type="ECO:0000313" key="5">
    <source>
        <dbReference type="EMBL" id="PNX95947.1"/>
    </source>
</evidence>
<dbReference type="InterPro" id="IPR009880">
    <property type="entry name" value="Glyoxal_oxidase_N"/>
</dbReference>
<dbReference type="Gene3D" id="2.60.40.10">
    <property type="entry name" value="Immunoglobulins"/>
    <property type="match status" value="1"/>
</dbReference>